<evidence type="ECO:0000313" key="4">
    <source>
        <dbReference type="EMBL" id="TPD63162.1"/>
    </source>
</evidence>
<dbReference type="InterPro" id="IPR041614">
    <property type="entry name" value="DprA_WH"/>
</dbReference>
<dbReference type="InterPro" id="IPR036388">
    <property type="entry name" value="WH-like_DNA-bd_sf"/>
</dbReference>
<evidence type="ECO:0000259" key="2">
    <source>
        <dbReference type="Pfam" id="PF02481"/>
    </source>
</evidence>
<dbReference type="InterPro" id="IPR057666">
    <property type="entry name" value="DrpA_SLOG"/>
</dbReference>
<dbReference type="Proteomes" id="UP000319148">
    <property type="component" value="Unassembled WGS sequence"/>
</dbReference>
<accession>A0A501PSY0</accession>
<comment type="similarity">
    <text evidence="1">Belongs to the DprA/Smf family.</text>
</comment>
<name>A0A501PSY0_9PROT</name>
<dbReference type="InterPro" id="IPR003488">
    <property type="entry name" value="DprA"/>
</dbReference>
<dbReference type="Pfam" id="PF17782">
    <property type="entry name" value="WHD_DprA"/>
    <property type="match status" value="1"/>
</dbReference>
<dbReference type="NCBIfam" id="TIGR00732">
    <property type="entry name" value="dprA"/>
    <property type="match status" value="1"/>
</dbReference>
<dbReference type="AlphaFoldDB" id="A0A501PSY0"/>
<dbReference type="Gene3D" id="3.40.50.450">
    <property type="match status" value="1"/>
</dbReference>
<evidence type="ECO:0000256" key="1">
    <source>
        <dbReference type="ARBA" id="ARBA00006525"/>
    </source>
</evidence>
<dbReference type="Pfam" id="PF21102">
    <property type="entry name" value="DprA_N"/>
    <property type="match status" value="1"/>
</dbReference>
<gene>
    <name evidence="4" type="primary">dprA</name>
    <name evidence="4" type="ORF">FIV46_03540</name>
</gene>
<proteinExistence type="inferred from homology"/>
<dbReference type="Gene3D" id="1.10.10.10">
    <property type="entry name" value="Winged helix-like DNA-binding domain superfamily/Winged helix DNA-binding domain"/>
    <property type="match status" value="1"/>
</dbReference>
<dbReference type="RefSeq" id="WP_139938435.1">
    <property type="nucleotide sequence ID" value="NZ_JBHSYP010000022.1"/>
</dbReference>
<keyword evidence="5" id="KW-1185">Reference proteome</keyword>
<dbReference type="EMBL" id="VFIY01000004">
    <property type="protein sequence ID" value="TPD63162.1"/>
    <property type="molecule type" value="Genomic_DNA"/>
</dbReference>
<dbReference type="PANTHER" id="PTHR43022:SF1">
    <property type="entry name" value="PROTEIN SMF"/>
    <property type="match status" value="1"/>
</dbReference>
<evidence type="ECO:0000313" key="5">
    <source>
        <dbReference type="Proteomes" id="UP000319148"/>
    </source>
</evidence>
<dbReference type="SUPFAM" id="SSF102405">
    <property type="entry name" value="MCP/YpsA-like"/>
    <property type="match status" value="1"/>
</dbReference>
<comment type="caution">
    <text evidence="4">The sequence shown here is derived from an EMBL/GenBank/DDBJ whole genome shotgun (WGS) entry which is preliminary data.</text>
</comment>
<protein>
    <submittedName>
        <fullName evidence="4">DNA-protecting protein DprA</fullName>
    </submittedName>
</protein>
<evidence type="ECO:0000259" key="3">
    <source>
        <dbReference type="Pfam" id="PF17782"/>
    </source>
</evidence>
<reference evidence="5" key="1">
    <citation type="submission" date="2019-06" db="EMBL/GenBank/DDBJ databases">
        <title>The complete genome of Emcibacter congregatus ZYLT.</title>
        <authorList>
            <person name="Zhao Z."/>
        </authorList>
    </citation>
    <scope>NUCLEOTIDE SEQUENCE [LARGE SCALE GENOMIC DNA]</scope>
    <source>
        <strain evidence="5">MCCC 1A06723</strain>
    </source>
</reference>
<feature type="domain" description="DprA winged helix" evidence="3">
    <location>
        <begin position="309"/>
        <end position="368"/>
    </location>
</feature>
<dbReference type="OrthoDB" id="9785707at2"/>
<dbReference type="Pfam" id="PF02481">
    <property type="entry name" value="DNA_processg_A"/>
    <property type="match status" value="1"/>
</dbReference>
<dbReference type="PANTHER" id="PTHR43022">
    <property type="entry name" value="PROTEIN SMF"/>
    <property type="match status" value="1"/>
</dbReference>
<feature type="domain" description="Smf/DprA SLOG" evidence="2">
    <location>
        <begin position="82"/>
        <end position="288"/>
    </location>
</feature>
<organism evidence="4 5">
    <name type="scientific">Emcibacter nanhaiensis</name>
    <dbReference type="NCBI Taxonomy" id="1505037"/>
    <lineage>
        <taxon>Bacteria</taxon>
        <taxon>Pseudomonadati</taxon>
        <taxon>Pseudomonadota</taxon>
        <taxon>Alphaproteobacteria</taxon>
        <taxon>Emcibacterales</taxon>
        <taxon>Emcibacteraceae</taxon>
        <taxon>Emcibacter</taxon>
    </lineage>
</organism>
<sequence>MTAKPAHLSDQEKLKRLRLSRTDRIGPVTFRELLGVYGDAGTALEALPELSRRGGRKKPLLPPSEEALHAELERLHKLSGNMVVCGDTAYPERLAAIDSAPPVLMTLGRTDLLKNKGFGIVGARNASAAGMKLARDFARELGEQGLTIVSGMARGIDTAVHQGSLTTGTIAVLAGGIDEPYPRENIPLYEELIDKGLVISEMPLGIQPQARHFPRRNRIISGLSSGVLVVEATVRSGSLITARQAAEQGREVFAVPGHPLDPRARGPNSLIRDGATLTESVNDILESLEQQRLPQPVEIVDSPSKSPPPAGLSSASFDSAKLAIREKLSHTAVPIDDLIRLSGVETAELQTILLELELAGEIVRHPGNRVAFVK</sequence>
<dbReference type="GO" id="GO:0009294">
    <property type="term" value="P:DNA-mediated transformation"/>
    <property type="evidence" value="ECO:0007669"/>
    <property type="project" value="InterPro"/>
</dbReference>